<accession>A0A176WD79</accession>
<dbReference type="EMBL" id="LVLJ01001151">
    <property type="protein sequence ID" value="OAE31188.1"/>
    <property type="molecule type" value="Genomic_DNA"/>
</dbReference>
<evidence type="ECO:0000313" key="3">
    <source>
        <dbReference type="Proteomes" id="UP000077202"/>
    </source>
</evidence>
<protein>
    <submittedName>
        <fullName evidence="2">Uncharacterized protein</fullName>
    </submittedName>
</protein>
<organism evidence="2 3">
    <name type="scientific">Marchantia polymorpha subsp. ruderalis</name>
    <dbReference type="NCBI Taxonomy" id="1480154"/>
    <lineage>
        <taxon>Eukaryota</taxon>
        <taxon>Viridiplantae</taxon>
        <taxon>Streptophyta</taxon>
        <taxon>Embryophyta</taxon>
        <taxon>Marchantiophyta</taxon>
        <taxon>Marchantiopsida</taxon>
        <taxon>Marchantiidae</taxon>
        <taxon>Marchantiales</taxon>
        <taxon>Marchantiaceae</taxon>
        <taxon>Marchantia</taxon>
    </lineage>
</organism>
<evidence type="ECO:0000313" key="2">
    <source>
        <dbReference type="EMBL" id="OAE31188.1"/>
    </source>
</evidence>
<comment type="caution">
    <text evidence="2">The sequence shown here is derived from an EMBL/GenBank/DDBJ whole genome shotgun (WGS) entry which is preliminary data.</text>
</comment>
<reference evidence="2" key="1">
    <citation type="submission" date="2016-03" db="EMBL/GenBank/DDBJ databases">
        <title>Mechanisms controlling the formation of the plant cell surface in tip-growing cells are functionally conserved among land plants.</title>
        <authorList>
            <person name="Honkanen S."/>
            <person name="Jones V.A."/>
            <person name="Morieri G."/>
            <person name="Champion C."/>
            <person name="Hetherington A.J."/>
            <person name="Kelly S."/>
            <person name="Saint-Marcoux D."/>
            <person name="Proust H."/>
            <person name="Prescott H."/>
            <person name="Dolan L."/>
        </authorList>
    </citation>
    <scope>NUCLEOTIDE SEQUENCE [LARGE SCALE GENOMIC DNA]</scope>
    <source>
        <tissue evidence="2">Whole gametophyte</tissue>
    </source>
</reference>
<dbReference type="AlphaFoldDB" id="A0A176WD79"/>
<gene>
    <name evidence="2" type="ORF">AXG93_1629s1060</name>
</gene>
<sequence>MEQTVPAEGSVFDAFGKSSFVEVYSAEGSLAQAEGSTFGSDDCRGAFAEDMRHKAPSSQEKRPRHIRRLRRERLQRVRPSSRRAEAEFVETLQEFNGQVDLAADGPAESDADRTTRISRRAAGSEARLTLMGMELGVPGDSPGVAAGEEPTSALLSTAPGEEASGVCGAGVVRNSDSLGSDSVEGNAIARTGEGGIDQSPLSLLDQFLSVDGVFDSNGAGTISLDVTNKSGQVKRLRRRRNLSNLRRTKAGRRRHVCLRQRRFVEAPLAVAVRAGEAGSPGASSPTKLKMLAGRGAEVAAEEAARLSSRESPRILRRQRSSRPKTTQDRRKRKWSRCEVATNPELIALDQKYRQLEERYDFLQEQFTLSRKLQKKAMELRDSMVTDVQREFEVQRAKIGAELNSERAQNYILAEELVRHTRLLE</sequence>
<proteinExistence type="predicted"/>
<name>A0A176WD79_MARPO</name>
<keyword evidence="3" id="KW-1185">Reference proteome</keyword>
<feature type="region of interest" description="Disordered" evidence="1">
    <location>
        <begin position="302"/>
        <end position="334"/>
    </location>
</feature>
<dbReference type="Proteomes" id="UP000077202">
    <property type="component" value="Unassembled WGS sequence"/>
</dbReference>
<feature type="compositionally biased region" description="Basic and acidic residues" evidence="1">
    <location>
        <begin position="302"/>
        <end position="313"/>
    </location>
</feature>
<evidence type="ECO:0000256" key="1">
    <source>
        <dbReference type="SAM" id="MobiDB-lite"/>
    </source>
</evidence>